<gene>
    <name evidence="2" type="ORF">SAMN04488108_3106</name>
</gene>
<dbReference type="EMBL" id="FRXN01000004">
    <property type="protein sequence ID" value="SHO63940.1"/>
    <property type="molecule type" value="Genomic_DNA"/>
</dbReference>
<name>A0A1M7ZGA7_9BACT</name>
<reference evidence="3" key="1">
    <citation type="submission" date="2016-12" db="EMBL/GenBank/DDBJ databases">
        <authorList>
            <person name="Varghese N."/>
            <person name="Submissions S."/>
        </authorList>
    </citation>
    <scope>NUCLEOTIDE SEQUENCE [LARGE SCALE GENOMIC DNA]</scope>
    <source>
        <strain evidence="3">DSM 25035</strain>
    </source>
</reference>
<dbReference type="Proteomes" id="UP000184609">
    <property type="component" value="Unassembled WGS sequence"/>
</dbReference>
<keyword evidence="1" id="KW-0472">Membrane</keyword>
<organism evidence="2 3">
    <name type="scientific">Algoriphagus zhangzhouensis</name>
    <dbReference type="NCBI Taxonomy" id="1073327"/>
    <lineage>
        <taxon>Bacteria</taxon>
        <taxon>Pseudomonadati</taxon>
        <taxon>Bacteroidota</taxon>
        <taxon>Cytophagia</taxon>
        <taxon>Cytophagales</taxon>
        <taxon>Cyclobacteriaceae</taxon>
        <taxon>Algoriphagus</taxon>
    </lineage>
</organism>
<evidence type="ECO:0000256" key="1">
    <source>
        <dbReference type="SAM" id="Phobius"/>
    </source>
</evidence>
<dbReference type="AlphaFoldDB" id="A0A1M7ZGA7"/>
<keyword evidence="1" id="KW-1133">Transmembrane helix</keyword>
<accession>A0A1M7ZGA7</accession>
<feature type="transmembrane region" description="Helical" evidence="1">
    <location>
        <begin position="20"/>
        <end position="43"/>
    </location>
</feature>
<evidence type="ECO:0000313" key="3">
    <source>
        <dbReference type="Proteomes" id="UP000184609"/>
    </source>
</evidence>
<keyword evidence="1" id="KW-0812">Transmembrane</keyword>
<evidence type="ECO:0000313" key="2">
    <source>
        <dbReference type="EMBL" id="SHO63940.1"/>
    </source>
</evidence>
<protein>
    <submittedName>
        <fullName evidence="2">Uncharacterized protein</fullName>
    </submittedName>
</protein>
<sequence>MPIKALSVIMLQILFSEIGLFVLATLVILGLVFLHLVLFREFVIQEKIQKQRLRDLEKLEIKEVRRSQIIFSGNEVLEKVKNESQDQLNIIKLQVEAMDVLAKKKED</sequence>
<keyword evidence="3" id="KW-1185">Reference proteome</keyword>
<proteinExistence type="predicted"/>